<dbReference type="AlphaFoldDB" id="A0A7G2HK97"/>
<reference evidence="3 4" key="1">
    <citation type="journal article" date="2003" name="Genome Res.">
        <title>Integrated mapping, chromosomal sequencing and sequence analysis of Cryptosporidium parvum.</title>
        <authorList>
            <person name="Bankier A.T."/>
            <person name="Spriggs H.F."/>
            <person name="Fartmann B."/>
            <person name="Konfortov B.A."/>
            <person name="Madera M."/>
            <person name="Vogel C."/>
            <person name="Teichmann S.A."/>
            <person name="Ivens A."/>
            <person name="Dear P.H."/>
        </authorList>
    </citation>
    <scope>NUCLEOTIDE SEQUENCE [LARGE SCALE GENOMIC DNA]</scope>
    <source>
        <strain evidence="3 4">Iowa</strain>
    </source>
</reference>
<protein>
    <submittedName>
        <fullName evidence="3">Uncharacterized protein</fullName>
    </submittedName>
</protein>
<feature type="compositionally biased region" description="Basic and acidic residues" evidence="1">
    <location>
        <begin position="308"/>
        <end position="323"/>
    </location>
</feature>
<feature type="region of interest" description="Disordered" evidence="1">
    <location>
        <begin position="243"/>
        <end position="413"/>
    </location>
</feature>
<keyword evidence="2" id="KW-0812">Transmembrane</keyword>
<proteinExistence type="predicted"/>
<gene>
    <name evidence="3" type="ORF">1MB.668</name>
</gene>
<sequence>MRHVYRDPRAVSFVYSVDLSNYLLGLPQHTLPLIDELIRKGLPPKSVIDHAIQIYPEVADQSNISVLYRQITNRQQYIRKRQRNYSENIHVFSFEDDEHEAGNQYVFDNLTNSNSEHELNSPFGIVPSNEHHTGIDAHVDNSDEHILQKSEHRSLSGLGEVGSSKKVFGEGATRREVGDEVESIYSEEDGGIYMDTEQDEEIGDIESFLSFDSEFEKNEMEEGIIGNAADKVNKVAVGLDTAREGQTEDKQEIVRSTEEVSKGKADIKVKKRTGEETKKETEAKGDAEVGIEGKEHHHVAREAVQQKGEAKVMGEKKSQEKSKASGVSSLGRSKRKSEGESEDGEATTNSNSSEEKKKPESGVIEDSDTLSDKVKIKTENVHMKKHIKTIQTPGQEPKEGNQTQNTPYVSVSANDSANANNSVSANINGSISSVVPIMKAEADFYTKNTNETLNIGVESSGKVADVPSEATALGEGYVGSGKNITTEATRQGPSTNIKQKSLKKAASSSRDKSKRKSSRTDDSALKKVSRESNKGEGLESPKSARLGSSRGDNPKTTKHKKHKQYKDLKFNSKEIEDSEARFKDRYRCLNVNTNIFESLRVLDPSSNQTCLTNSEFDGLNVTRGLTEDDKEQRKESKQRLGPLKKMETEKKNCSFYSIWQEFTDQVNNMCTQLEHKVDSSSKKPLIADLQTSIANITSNLNNTATTSTTTVAFNITEITTENISGIREKKEINSSSTEEKPKILNLAGTERMVEVPQNYSNPIKSDGAKSERTTAKKILKFNIYIYRIYTDKYKRKIIKRVQGILRNLKIVNKSQMIKDRHFLGAYTIFGSLLTALLLLSIATFHGRQYAEKSEDILVEAETIKKLGFVGGKIKMISSHLSNSDTGIERVVFSDDPSSICQMILKSKSIVAQNPSNIDYTEEITDSKDLNSILNLTTRLEENNEILLHLSNGLAKCAQSLTI</sequence>
<dbReference type="VEuPathDB" id="CryptoDB:CPATCC_0016160"/>
<keyword evidence="2" id="KW-1133">Transmembrane helix</keyword>
<evidence type="ECO:0000313" key="3">
    <source>
        <dbReference type="EMBL" id="CAD98269.1"/>
    </source>
</evidence>
<evidence type="ECO:0000256" key="1">
    <source>
        <dbReference type="SAM" id="MobiDB-lite"/>
    </source>
</evidence>
<feature type="compositionally biased region" description="Polar residues" evidence="1">
    <location>
        <begin position="482"/>
        <end position="499"/>
    </location>
</feature>
<dbReference type="VEuPathDB" id="CryptoDB:CPATCC_0016150"/>
<organism evidence="3 4">
    <name type="scientific">Cryptosporidium parvum</name>
    <dbReference type="NCBI Taxonomy" id="5807"/>
    <lineage>
        <taxon>Eukaryota</taxon>
        <taxon>Sar</taxon>
        <taxon>Alveolata</taxon>
        <taxon>Apicomplexa</taxon>
        <taxon>Conoidasida</taxon>
        <taxon>Coccidia</taxon>
        <taxon>Eucoccidiorida</taxon>
        <taxon>Eimeriorina</taxon>
        <taxon>Cryptosporidiidae</taxon>
        <taxon>Cryptosporidium</taxon>
    </lineage>
</organism>
<feature type="compositionally biased region" description="Basic and acidic residues" evidence="1">
    <location>
        <begin position="243"/>
        <end position="295"/>
    </location>
</feature>
<name>A0A7G2HK97_CRYPV</name>
<feature type="compositionally biased region" description="Basic and acidic residues" evidence="1">
    <location>
        <begin position="518"/>
        <end position="539"/>
    </location>
</feature>
<evidence type="ECO:0000256" key="2">
    <source>
        <dbReference type="SAM" id="Phobius"/>
    </source>
</evidence>
<keyword evidence="2" id="KW-0472">Membrane</keyword>
<feature type="region of interest" description="Disordered" evidence="1">
    <location>
        <begin position="473"/>
        <end position="569"/>
    </location>
</feature>
<accession>A0A7G2HK97</accession>
<feature type="compositionally biased region" description="Polar residues" evidence="1">
    <location>
        <begin position="389"/>
        <end position="408"/>
    </location>
</feature>
<feature type="transmembrane region" description="Helical" evidence="2">
    <location>
        <begin position="823"/>
        <end position="844"/>
    </location>
</feature>
<dbReference type="Proteomes" id="UP000242991">
    <property type="component" value="Chromosome 6"/>
</dbReference>
<evidence type="ECO:0000313" key="4">
    <source>
        <dbReference type="Proteomes" id="UP000242991"/>
    </source>
</evidence>
<feature type="compositionally biased region" description="Basic and acidic residues" evidence="1">
    <location>
        <begin position="370"/>
        <end position="382"/>
    </location>
</feature>
<dbReference type="EMBL" id="BX538353">
    <property type="protein sequence ID" value="CAD98269.1"/>
    <property type="molecule type" value="Genomic_DNA"/>
</dbReference>